<dbReference type="InterPro" id="IPR023170">
    <property type="entry name" value="HhH_base_excis_C"/>
</dbReference>
<proteinExistence type="predicted"/>
<organism evidence="2 3">
    <name type="scientific">Rhodopirellula sallentina SM41</name>
    <dbReference type="NCBI Taxonomy" id="1263870"/>
    <lineage>
        <taxon>Bacteria</taxon>
        <taxon>Pseudomonadati</taxon>
        <taxon>Planctomycetota</taxon>
        <taxon>Planctomycetia</taxon>
        <taxon>Pirellulales</taxon>
        <taxon>Pirellulaceae</taxon>
        <taxon>Rhodopirellula</taxon>
    </lineage>
</organism>
<dbReference type="RefSeq" id="WP_008686775.1">
    <property type="nucleotide sequence ID" value="NZ_ANOH01000403.1"/>
</dbReference>
<feature type="compositionally biased region" description="Low complexity" evidence="1">
    <location>
        <begin position="275"/>
        <end position="313"/>
    </location>
</feature>
<feature type="compositionally biased region" description="Low complexity" evidence="1">
    <location>
        <begin position="348"/>
        <end position="363"/>
    </location>
</feature>
<gene>
    <name evidence="2" type="ORF">RSSM_05729</name>
</gene>
<accession>M5TUF1</accession>
<dbReference type="Gene3D" id="1.10.340.30">
    <property type="entry name" value="Hypothetical protein, domain 2"/>
    <property type="match status" value="1"/>
</dbReference>
<feature type="compositionally biased region" description="Basic residues" evidence="1">
    <location>
        <begin position="322"/>
        <end position="333"/>
    </location>
</feature>
<evidence type="ECO:0000256" key="1">
    <source>
        <dbReference type="SAM" id="MobiDB-lite"/>
    </source>
</evidence>
<protein>
    <submittedName>
        <fullName evidence="2">Uncharacterized protein</fullName>
    </submittedName>
</protein>
<reference evidence="2 3" key="1">
    <citation type="journal article" date="2013" name="Mar. Genomics">
        <title>Expression of sulfatases in Rhodopirellula baltica and the diversity of sulfatases in the genus Rhodopirellula.</title>
        <authorList>
            <person name="Wegner C.E."/>
            <person name="Richter-Heitmann T."/>
            <person name="Klindworth A."/>
            <person name="Klockow C."/>
            <person name="Richter M."/>
            <person name="Achstetter T."/>
            <person name="Glockner F.O."/>
            <person name="Harder J."/>
        </authorList>
    </citation>
    <scope>NUCLEOTIDE SEQUENCE [LARGE SCALE GENOMIC DNA]</scope>
    <source>
        <strain evidence="2 3">SM41</strain>
    </source>
</reference>
<sequence length="375" mass="40155">MSATNRSKLITKLHTALKKSYSIPPASPSRPLLEHALYACLLEDCPSELADEGLAKLEQDYFDWNEVRVTTVTELSDVLSSLPDPGKAALRLKTNLQSIFEEFYSFDLDHLKKENLGKAVAKFEKLPGMTPFVLSYIIQHGLGGHSIPIDYSAMVVMLVSGIASQTEAADGRVPGLERAVPKSKGIEFANLLHQPAVALLMDPSDKTARAMLESVAKGSAANLDEWLVSKKAAKKRVAKRKAEERETAKQEAEAAAIAQAEVKVPTGKKKPVRSAAKATSTTNKPKAAKKTAAPKATAPKPTAPKATAKTDPPQEAEAPKASKAKKSTKKSASKKTADAPAKKKKAATDTAETGTSKTATGKKAANRKLTKRKPR</sequence>
<keyword evidence="3" id="KW-1185">Reference proteome</keyword>
<dbReference type="PATRIC" id="fig|1263870.3.peg.6069"/>
<dbReference type="Gene3D" id="1.10.1670.10">
    <property type="entry name" value="Helix-hairpin-Helix base-excision DNA repair enzymes (C-terminal)"/>
    <property type="match status" value="1"/>
</dbReference>
<feature type="region of interest" description="Disordered" evidence="1">
    <location>
        <begin position="264"/>
        <end position="375"/>
    </location>
</feature>
<dbReference type="EMBL" id="ANOH01000403">
    <property type="protein sequence ID" value="EMI52817.1"/>
    <property type="molecule type" value="Genomic_DNA"/>
</dbReference>
<comment type="caution">
    <text evidence="2">The sequence shown here is derived from an EMBL/GenBank/DDBJ whole genome shotgun (WGS) entry which is preliminary data.</text>
</comment>
<dbReference type="Proteomes" id="UP000011885">
    <property type="component" value="Unassembled WGS sequence"/>
</dbReference>
<feature type="compositionally biased region" description="Basic residues" evidence="1">
    <location>
        <begin position="364"/>
        <end position="375"/>
    </location>
</feature>
<dbReference type="AlphaFoldDB" id="M5TUF1"/>
<evidence type="ECO:0000313" key="3">
    <source>
        <dbReference type="Proteomes" id="UP000011885"/>
    </source>
</evidence>
<dbReference type="OrthoDB" id="268440at2"/>
<name>M5TUF1_9BACT</name>
<evidence type="ECO:0000313" key="2">
    <source>
        <dbReference type="EMBL" id="EMI52817.1"/>
    </source>
</evidence>